<feature type="transmembrane region" description="Helical" evidence="10">
    <location>
        <begin position="105"/>
        <end position="129"/>
    </location>
</feature>
<keyword evidence="5" id="KW-0862">Zinc</keyword>
<feature type="transmembrane region" description="Helical" evidence="10">
    <location>
        <begin position="177"/>
        <end position="199"/>
    </location>
</feature>
<feature type="domain" description="Cation efflux protein transmembrane" evidence="11">
    <location>
        <begin position="45"/>
        <end position="230"/>
    </location>
</feature>
<evidence type="ECO:0000256" key="6">
    <source>
        <dbReference type="ARBA" id="ARBA00022989"/>
    </source>
</evidence>
<evidence type="ECO:0000256" key="3">
    <source>
        <dbReference type="ARBA" id="ARBA00022448"/>
    </source>
</evidence>
<feature type="compositionally biased region" description="Basic residues" evidence="9">
    <location>
        <begin position="20"/>
        <end position="32"/>
    </location>
</feature>
<feature type="region of interest" description="Disordered" evidence="9">
    <location>
        <begin position="1"/>
        <end position="34"/>
    </location>
</feature>
<feature type="transmembrane region" description="Helical" evidence="10">
    <location>
        <begin position="42"/>
        <end position="63"/>
    </location>
</feature>
<evidence type="ECO:0000256" key="10">
    <source>
        <dbReference type="SAM" id="Phobius"/>
    </source>
</evidence>
<proteinExistence type="inferred from homology"/>
<dbReference type="NCBIfam" id="TIGR01297">
    <property type="entry name" value="CDF"/>
    <property type="match status" value="1"/>
</dbReference>
<dbReference type="Pfam" id="PF16916">
    <property type="entry name" value="ZT_dimer"/>
    <property type="match status" value="1"/>
</dbReference>
<protein>
    <submittedName>
        <fullName evidence="13">Cation diffusion facilitator family transporter</fullName>
    </submittedName>
</protein>
<keyword evidence="6 10" id="KW-1133">Transmembrane helix</keyword>
<dbReference type="SUPFAM" id="SSF161111">
    <property type="entry name" value="Cation efflux protein transmembrane domain-like"/>
    <property type="match status" value="1"/>
</dbReference>
<accession>A0ABT8BFD0</accession>
<keyword evidence="5" id="KW-0864">Zinc transport</keyword>
<evidence type="ECO:0000313" key="13">
    <source>
        <dbReference type="EMBL" id="MDN3589929.1"/>
    </source>
</evidence>
<dbReference type="PANTHER" id="PTHR11562:SF17">
    <property type="entry name" value="RE54080P-RELATED"/>
    <property type="match status" value="1"/>
</dbReference>
<organism evidence="13 14">
    <name type="scientific">Methylobacterium adhaesivum</name>
    <dbReference type="NCBI Taxonomy" id="333297"/>
    <lineage>
        <taxon>Bacteria</taxon>
        <taxon>Pseudomonadati</taxon>
        <taxon>Pseudomonadota</taxon>
        <taxon>Alphaproteobacteria</taxon>
        <taxon>Hyphomicrobiales</taxon>
        <taxon>Methylobacteriaceae</taxon>
        <taxon>Methylobacterium</taxon>
    </lineage>
</organism>
<dbReference type="InterPro" id="IPR050681">
    <property type="entry name" value="CDF/SLC30A"/>
</dbReference>
<dbReference type="InterPro" id="IPR002524">
    <property type="entry name" value="Cation_efflux"/>
</dbReference>
<keyword evidence="7" id="KW-0406">Ion transport</keyword>
<dbReference type="EMBL" id="JAUFPX010000002">
    <property type="protein sequence ID" value="MDN3589929.1"/>
    <property type="molecule type" value="Genomic_DNA"/>
</dbReference>
<evidence type="ECO:0000256" key="9">
    <source>
        <dbReference type="SAM" id="MobiDB-lite"/>
    </source>
</evidence>
<keyword evidence="4 10" id="KW-0812">Transmembrane</keyword>
<dbReference type="Pfam" id="PF01545">
    <property type="entry name" value="Cation_efflux"/>
    <property type="match status" value="1"/>
</dbReference>
<dbReference type="Proteomes" id="UP001224644">
    <property type="component" value="Unassembled WGS sequence"/>
</dbReference>
<name>A0ABT8BFD0_9HYPH</name>
<evidence type="ECO:0000256" key="2">
    <source>
        <dbReference type="ARBA" id="ARBA00008873"/>
    </source>
</evidence>
<evidence type="ECO:0000256" key="5">
    <source>
        <dbReference type="ARBA" id="ARBA00022906"/>
    </source>
</evidence>
<reference evidence="14" key="1">
    <citation type="journal article" date="2019" name="Int. J. Syst. Evol. Microbiol.">
        <title>The Global Catalogue of Microorganisms (GCM) 10K type strain sequencing project: providing services to taxonomists for standard genome sequencing and annotation.</title>
        <authorList>
            <consortium name="The Broad Institute Genomics Platform"/>
            <consortium name="The Broad Institute Genome Sequencing Center for Infectious Disease"/>
            <person name="Wu L."/>
            <person name="Ma J."/>
        </authorList>
    </citation>
    <scope>NUCLEOTIDE SEQUENCE [LARGE SCALE GENOMIC DNA]</scope>
    <source>
        <strain evidence="14">CECT 7069</strain>
    </source>
</reference>
<dbReference type="InterPro" id="IPR027469">
    <property type="entry name" value="Cation_efflux_TMD_sf"/>
</dbReference>
<feature type="transmembrane region" description="Helical" evidence="10">
    <location>
        <begin position="205"/>
        <end position="226"/>
    </location>
</feature>
<feature type="domain" description="Cation efflux protein cytoplasmic" evidence="12">
    <location>
        <begin position="238"/>
        <end position="311"/>
    </location>
</feature>
<evidence type="ECO:0000259" key="11">
    <source>
        <dbReference type="Pfam" id="PF01545"/>
    </source>
</evidence>
<dbReference type="InterPro" id="IPR027470">
    <property type="entry name" value="Cation_efflux_CTD"/>
</dbReference>
<sequence>MAGHHHDHDHVGHDHVGHDHGHRHSHGGHGGHSHAPASFGRAFAIGIALNTGFVIVEAGYGFASQSMALVADAGHNLSDVLGLAVAWIASVLVKRAPSPRFTYGLRGSSILAALFNAVFLLVATGAIAWEAILRLMSPEPVAGVTVMVVAGIGIAINGATALLFASGKGSDINIRGAYLHMAADAAVSLGVVLAGLAIVLTGALWIDPVVSLIIAGLIVWMTWGLLRDSMIMALSAVPPNIDPEAVRGFLAARPGVAMLHDLHIWPMSTTEIALTAHLVMPGGHPGNVFLLGLAEDLRKTFGIGHATVQIEGADGPACILAPEDVV</sequence>
<feature type="compositionally biased region" description="Basic and acidic residues" evidence="9">
    <location>
        <begin position="1"/>
        <end position="19"/>
    </location>
</feature>
<evidence type="ECO:0000256" key="4">
    <source>
        <dbReference type="ARBA" id="ARBA00022692"/>
    </source>
</evidence>
<dbReference type="InterPro" id="IPR058533">
    <property type="entry name" value="Cation_efflux_TM"/>
</dbReference>
<dbReference type="SUPFAM" id="SSF160240">
    <property type="entry name" value="Cation efflux protein cytoplasmic domain-like"/>
    <property type="match status" value="1"/>
</dbReference>
<gene>
    <name evidence="13" type="ORF">QWZ12_04805</name>
</gene>
<evidence type="ECO:0000256" key="7">
    <source>
        <dbReference type="ARBA" id="ARBA00023065"/>
    </source>
</evidence>
<feature type="transmembrane region" description="Helical" evidence="10">
    <location>
        <begin position="141"/>
        <end position="165"/>
    </location>
</feature>
<comment type="caution">
    <text evidence="13">The sequence shown here is derived from an EMBL/GenBank/DDBJ whole genome shotgun (WGS) entry which is preliminary data.</text>
</comment>
<dbReference type="PANTHER" id="PTHR11562">
    <property type="entry name" value="CATION EFFLUX PROTEIN/ ZINC TRANSPORTER"/>
    <property type="match status" value="1"/>
</dbReference>
<evidence type="ECO:0000259" key="12">
    <source>
        <dbReference type="Pfam" id="PF16916"/>
    </source>
</evidence>
<comment type="subcellular location">
    <subcellularLocation>
        <location evidence="1">Membrane</location>
        <topology evidence="1">Multi-pass membrane protein</topology>
    </subcellularLocation>
</comment>
<comment type="similarity">
    <text evidence="2">Belongs to the cation diffusion facilitator (CDF) transporter (TC 2.A.4) family. SLC30A subfamily.</text>
</comment>
<evidence type="ECO:0000313" key="14">
    <source>
        <dbReference type="Proteomes" id="UP001224644"/>
    </source>
</evidence>
<evidence type="ECO:0000256" key="1">
    <source>
        <dbReference type="ARBA" id="ARBA00004141"/>
    </source>
</evidence>
<keyword evidence="3" id="KW-0813">Transport</keyword>
<dbReference type="Gene3D" id="1.20.1510.10">
    <property type="entry name" value="Cation efflux protein transmembrane domain"/>
    <property type="match status" value="1"/>
</dbReference>
<keyword evidence="8 10" id="KW-0472">Membrane</keyword>
<keyword evidence="14" id="KW-1185">Reference proteome</keyword>
<dbReference type="RefSeq" id="WP_238221267.1">
    <property type="nucleotide sequence ID" value="NZ_BPQD01000001.1"/>
</dbReference>
<dbReference type="InterPro" id="IPR036837">
    <property type="entry name" value="Cation_efflux_CTD_sf"/>
</dbReference>
<evidence type="ECO:0000256" key="8">
    <source>
        <dbReference type="ARBA" id="ARBA00023136"/>
    </source>
</evidence>